<name>A0A261VD88_9BORD</name>
<dbReference type="EMBL" id="NEVU01000003">
    <property type="protein sequence ID" value="OZI71807.1"/>
    <property type="molecule type" value="Genomic_DNA"/>
</dbReference>
<comment type="similarity">
    <text evidence="2">Belongs to the class-I pyridoxal-phosphate-dependent aminotransferase family.</text>
</comment>
<keyword evidence="4 8" id="KW-0032">Aminotransferase</keyword>
<keyword evidence="5 8" id="KW-0808">Transferase</keyword>
<dbReference type="NCBIfam" id="NF006719">
    <property type="entry name" value="PRK09257.1"/>
    <property type="match status" value="1"/>
</dbReference>
<evidence type="ECO:0000256" key="1">
    <source>
        <dbReference type="ARBA" id="ARBA00001933"/>
    </source>
</evidence>
<feature type="domain" description="Aminotransferase class I/classII large" evidence="7">
    <location>
        <begin position="31"/>
        <end position="396"/>
    </location>
</feature>
<evidence type="ECO:0000256" key="5">
    <source>
        <dbReference type="ARBA" id="ARBA00022679"/>
    </source>
</evidence>
<dbReference type="Proteomes" id="UP000216429">
    <property type="component" value="Unassembled WGS sequence"/>
</dbReference>
<evidence type="ECO:0000259" key="7">
    <source>
        <dbReference type="Pfam" id="PF00155"/>
    </source>
</evidence>
<dbReference type="InterPro" id="IPR015424">
    <property type="entry name" value="PyrdxlP-dep_Trfase"/>
</dbReference>
<dbReference type="InterPro" id="IPR015421">
    <property type="entry name" value="PyrdxlP-dep_Trfase_major"/>
</dbReference>
<keyword evidence="9" id="KW-1185">Reference proteome</keyword>
<dbReference type="OrthoDB" id="9766445at2"/>
<comment type="subunit">
    <text evidence="3">Homodimer.</text>
</comment>
<protein>
    <submittedName>
        <fullName evidence="8">Aromatic amino acid aminotransferase</fullName>
    </submittedName>
</protein>
<dbReference type="PRINTS" id="PR00799">
    <property type="entry name" value="TRANSAMINASE"/>
</dbReference>
<keyword evidence="6" id="KW-0663">Pyridoxal phosphate</keyword>
<dbReference type="InterPro" id="IPR015422">
    <property type="entry name" value="PyrdxlP-dep_Trfase_small"/>
</dbReference>
<evidence type="ECO:0000313" key="8">
    <source>
        <dbReference type="EMBL" id="OZI71807.1"/>
    </source>
</evidence>
<dbReference type="FunFam" id="3.40.640.10:FF:000066">
    <property type="entry name" value="Aspartate aminotransferase"/>
    <property type="match status" value="1"/>
</dbReference>
<dbReference type="GO" id="GO:0005829">
    <property type="term" value="C:cytosol"/>
    <property type="evidence" value="ECO:0007669"/>
    <property type="project" value="TreeGrafter"/>
</dbReference>
<dbReference type="SUPFAM" id="SSF53383">
    <property type="entry name" value="PLP-dependent transferases"/>
    <property type="match status" value="1"/>
</dbReference>
<dbReference type="AlphaFoldDB" id="A0A261VD88"/>
<accession>A0A261VD88</accession>
<dbReference type="GO" id="GO:0042802">
    <property type="term" value="F:identical protein binding"/>
    <property type="evidence" value="ECO:0007669"/>
    <property type="project" value="TreeGrafter"/>
</dbReference>
<dbReference type="GO" id="GO:0030170">
    <property type="term" value="F:pyridoxal phosphate binding"/>
    <property type="evidence" value="ECO:0007669"/>
    <property type="project" value="InterPro"/>
</dbReference>
<comment type="caution">
    <text evidence="8">The sequence shown here is derived from an EMBL/GenBank/DDBJ whole genome shotgun (WGS) entry which is preliminary data.</text>
</comment>
<dbReference type="PANTHER" id="PTHR11879:SF37">
    <property type="entry name" value="AROMATIC-AMINO-ACID AMINOTRANSFERASE"/>
    <property type="match status" value="1"/>
</dbReference>
<evidence type="ECO:0000313" key="9">
    <source>
        <dbReference type="Proteomes" id="UP000216429"/>
    </source>
</evidence>
<dbReference type="InterPro" id="IPR000796">
    <property type="entry name" value="Asp_trans"/>
</dbReference>
<reference evidence="9" key="1">
    <citation type="submission" date="2017-05" db="EMBL/GenBank/DDBJ databases">
        <title>Complete and WGS of Bordetella genogroups.</title>
        <authorList>
            <person name="Spilker T."/>
            <person name="Lipuma J."/>
        </authorList>
    </citation>
    <scope>NUCLEOTIDE SEQUENCE [LARGE SCALE GENOMIC DNA]</scope>
    <source>
        <strain evidence="9">AU6712</strain>
    </source>
</reference>
<dbReference type="Gene3D" id="3.90.1150.10">
    <property type="entry name" value="Aspartate Aminotransferase, domain 1"/>
    <property type="match status" value="1"/>
</dbReference>
<sequence length="410" mass="43803">MSASPFAHVPPFAGDPILSLNEDFGRDPRPDKVNLGIGVYLDEHGILPQLAAVREAECRVFQRGGAKPYLPMSGAPDYRHLAQELAFGADAAVLRQGRVATIQTLGGSGALRIGADFLKASHPASGAWVSDPTWENHYGLLGGCGIEVQPYPYYDPATGGIALDRMLHTLSALPARSIVVLHACCHNPTGVDPSPAEWEAICQVIADRGLIAFVDMAYQGFGRGMDEDARVPRMLAQAGASFLLACSFSKNLSLYGERCGALHVVCGSADEAVRVQGQLQAAVRRNYSNPPTQGAALIATVLADEALRASWLAELSAMRERIADMRVRLRAALQALLPAADYGYLTRQQGLFSYTGLSPEHVDRLRQDSAIYLLRSGRMCMAGLTPANLPHVARAIAATVAQPQPAPQAA</sequence>
<evidence type="ECO:0000256" key="6">
    <source>
        <dbReference type="ARBA" id="ARBA00022898"/>
    </source>
</evidence>
<evidence type="ECO:0000256" key="4">
    <source>
        <dbReference type="ARBA" id="ARBA00022576"/>
    </source>
</evidence>
<dbReference type="RefSeq" id="WP_094815714.1">
    <property type="nucleotide sequence ID" value="NZ_NEVU01000003.1"/>
</dbReference>
<evidence type="ECO:0000256" key="2">
    <source>
        <dbReference type="ARBA" id="ARBA00007441"/>
    </source>
</evidence>
<dbReference type="Gene3D" id="3.40.640.10">
    <property type="entry name" value="Type I PLP-dependent aspartate aminotransferase-like (Major domain)"/>
    <property type="match status" value="1"/>
</dbReference>
<dbReference type="Pfam" id="PF00155">
    <property type="entry name" value="Aminotran_1_2"/>
    <property type="match status" value="1"/>
</dbReference>
<evidence type="ECO:0000256" key="3">
    <source>
        <dbReference type="ARBA" id="ARBA00011738"/>
    </source>
</evidence>
<dbReference type="InterPro" id="IPR004839">
    <property type="entry name" value="Aminotransferase_I/II_large"/>
</dbReference>
<organism evidence="8 9">
    <name type="scientific">Bordetella genomosp. 12</name>
    <dbReference type="NCBI Taxonomy" id="463035"/>
    <lineage>
        <taxon>Bacteria</taxon>
        <taxon>Pseudomonadati</taxon>
        <taxon>Pseudomonadota</taxon>
        <taxon>Betaproteobacteria</taxon>
        <taxon>Burkholderiales</taxon>
        <taxon>Alcaligenaceae</taxon>
        <taxon>Bordetella</taxon>
    </lineage>
</organism>
<dbReference type="GO" id="GO:0004838">
    <property type="term" value="F:L-tyrosine-2-oxoglutarate transaminase activity"/>
    <property type="evidence" value="ECO:0007669"/>
    <property type="project" value="TreeGrafter"/>
</dbReference>
<dbReference type="CDD" id="cd00609">
    <property type="entry name" value="AAT_like"/>
    <property type="match status" value="1"/>
</dbReference>
<proteinExistence type="inferred from homology"/>
<dbReference type="GO" id="GO:0033585">
    <property type="term" value="P:L-phenylalanine biosynthetic process from chorismate via phenylpyruvate"/>
    <property type="evidence" value="ECO:0007669"/>
    <property type="project" value="TreeGrafter"/>
</dbReference>
<gene>
    <name evidence="8" type="ORF">CAL22_18615</name>
</gene>
<comment type="cofactor">
    <cofactor evidence="1">
        <name>pyridoxal 5'-phosphate</name>
        <dbReference type="ChEBI" id="CHEBI:597326"/>
    </cofactor>
</comment>
<dbReference type="PANTHER" id="PTHR11879">
    <property type="entry name" value="ASPARTATE AMINOTRANSFERASE"/>
    <property type="match status" value="1"/>
</dbReference>